<organism evidence="9 10">
    <name type="scientific">Crepidotus variabilis</name>
    <dbReference type="NCBI Taxonomy" id="179855"/>
    <lineage>
        <taxon>Eukaryota</taxon>
        <taxon>Fungi</taxon>
        <taxon>Dikarya</taxon>
        <taxon>Basidiomycota</taxon>
        <taxon>Agaricomycotina</taxon>
        <taxon>Agaricomycetes</taxon>
        <taxon>Agaricomycetidae</taxon>
        <taxon>Agaricales</taxon>
        <taxon>Agaricineae</taxon>
        <taxon>Crepidotaceae</taxon>
        <taxon>Crepidotus</taxon>
    </lineage>
</organism>
<evidence type="ECO:0000256" key="7">
    <source>
        <dbReference type="ARBA" id="ARBA00022840"/>
    </source>
</evidence>
<dbReference type="OrthoDB" id="272370at2759"/>
<evidence type="ECO:0000313" key="9">
    <source>
        <dbReference type="EMBL" id="KAF9527043.1"/>
    </source>
</evidence>
<dbReference type="Pfam" id="PF06090">
    <property type="entry name" value="Ins_P5_2-kin"/>
    <property type="match status" value="1"/>
</dbReference>
<proteinExistence type="predicted"/>
<evidence type="ECO:0000256" key="6">
    <source>
        <dbReference type="ARBA" id="ARBA00022777"/>
    </source>
</evidence>
<dbReference type="AlphaFoldDB" id="A0A9P6JNQ4"/>
<dbReference type="GO" id="GO:0032958">
    <property type="term" value="P:inositol phosphate biosynthetic process"/>
    <property type="evidence" value="ECO:0007669"/>
    <property type="project" value="TreeGrafter"/>
</dbReference>
<keyword evidence="5 8" id="KW-0547">Nucleotide-binding</keyword>
<dbReference type="PANTHER" id="PTHR14456:SF2">
    <property type="entry name" value="INOSITOL-PENTAKISPHOSPHATE 2-KINASE"/>
    <property type="match status" value="1"/>
</dbReference>
<sequence>MPDVLHTDPSDWKYVSEGGATIVYSYKGATHADFDGTVLRLRKAPVGMADTPSTSLEGEEDPDDPTIAFQTKCMERLIPPEHLPRLVNVHLNRTWLEKLVEMHDRERPELRRAKDAIDLNKHKGVLATDLVGGNRLAVEIKPKWAFLPSPVYLSQESKHSKTNICRFCMHSQMRAARGLQAATDYCPLDLFSGREERVLRAIRSLWQGWITSDGAANNLKIFASGKFIRPIDSQALLADGCEPVKNMDVIRDAFAAALVQPLLETPVLRILSRLQRNLDVLDIEGLSDLWRRTESAVASLREQSNSVPPPTPIGGSSPFFNLLEPRIPDWTTFLDNYISLEKQFDASNPTADSLRHYILAYLLSATFKDCSIIVRLKYLQPGTVPQQVGGPQSVAIIDLDPKSMSKLGQWEKLDREIVASYKPVEGKVCVDDWQPVM</sequence>
<dbReference type="EC" id="2.7.1.158" evidence="2 8"/>
<protein>
    <recommendedName>
        <fullName evidence="3 8">Inositol-pentakisphosphate 2-kinase</fullName>
        <ecNumber evidence="2 8">2.7.1.158</ecNumber>
    </recommendedName>
</protein>
<evidence type="ECO:0000256" key="3">
    <source>
        <dbReference type="ARBA" id="ARBA00014846"/>
    </source>
</evidence>
<accession>A0A9P6JNQ4</accession>
<dbReference type="GO" id="GO:0005524">
    <property type="term" value="F:ATP binding"/>
    <property type="evidence" value="ECO:0007669"/>
    <property type="project" value="UniProtKB-KW"/>
</dbReference>
<dbReference type="Gene3D" id="3.30.200.110">
    <property type="entry name" value="Inositol-pentakisphosphate 2-kinase, N-lobe"/>
    <property type="match status" value="1"/>
</dbReference>
<comment type="catalytic activity">
    <reaction evidence="1 8">
        <text>1D-myo-inositol 1,3,4,5,6-pentakisphosphate + ATP = 1D-myo-inositol hexakisphosphate + ADP + H(+)</text>
        <dbReference type="Rhea" id="RHEA:20313"/>
        <dbReference type="ChEBI" id="CHEBI:15378"/>
        <dbReference type="ChEBI" id="CHEBI:30616"/>
        <dbReference type="ChEBI" id="CHEBI:57733"/>
        <dbReference type="ChEBI" id="CHEBI:58130"/>
        <dbReference type="ChEBI" id="CHEBI:456216"/>
        <dbReference type="EC" id="2.7.1.158"/>
    </reaction>
</comment>
<comment type="domain">
    <text evidence="8">The EXKPK motif is conserved in inositol-pentakisphosphate 2-kinases of both family 1 and 2.</text>
</comment>
<evidence type="ECO:0000256" key="5">
    <source>
        <dbReference type="ARBA" id="ARBA00022741"/>
    </source>
</evidence>
<evidence type="ECO:0000256" key="4">
    <source>
        <dbReference type="ARBA" id="ARBA00022679"/>
    </source>
</evidence>
<dbReference type="PANTHER" id="PTHR14456">
    <property type="entry name" value="INOSITOL POLYPHOSPHATE KINASE 1"/>
    <property type="match status" value="1"/>
</dbReference>
<evidence type="ECO:0000256" key="8">
    <source>
        <dbReference type="RuleBase" id="RU364126"/>
    </source>
</evidence>
<dbReference type="Proteomes" id="UP000807306">
    <property type="component" value="Unassembled WGS sequence"/>
</dbReference>
<name>A0A9P6JNQ4_9AGAR</name>
<dbReference type="GO" id="GO:0005634">
    <property type="term" value="C:nucleus"/>
    <property type="evidence" value="ECO:0007669"/>
    <property type="project" value="TreeGrafter"/>
</dbReference>
<keyword evidence="4 8" id="KW-0808">Transferase</keyword>
<dbReference type="EMBL" id="MU157865">
    <property type="protein sequence ID" value="KAF9527043.1"/>
    <property type="molecule type" value="Genomic_DNA"/>
</dbReference>
<evidence type="ECO:0000256" key="1">
    <source>
        <dbReference type="ARBA" id="ARBA00001774"/>
    </source>
</evidence>
<keyword evidence="7 8" id="KW-0067">ATP-binding</keyword>
<reference evidence="9" key="1">
    <citation type="submission" date="2020-11" db="EMBL/GenBank/DDBJ databases">
        <authorList>
            <consortium name="DOE Joint Genome Institute"/>
            <person name="Ahrendt S."/>
            <person name="Riley R."/>
            <person name="Andreopoulos W."/>
            <person name="Labutti K."/>
            <person name="Pangilinan J."/>
            <person name="Ruiz-Duenas F.J."/>
            <person name="Barrasa J.M."/>
            <person name="Sanchez-Garcia M."/>
            <person name="Camarero S."/>
            <person name="Miyauchi S."/>
            <person name="Serrano A."/>
            <person name="Linde D."/>
            <person name="Babiker R."/>
            <person name="Drula E."/>
            <person name="Ayuso-Fernandez I."/>
            <person name="Pacheco R."/>
            <person name="Padilla G."/>
            <person name="Ferreira P."/>
            <person name="Barriuso J."/>
            <person name="Kellner H."/>
            <person name="Castanera R."/>
            <person name="Alfaro M."/>
            <person name="Ramirez L."/>
            <person name="Pisabarro A.G."/>
            <person name="Kuo A."/>
            <person name="Tritt A."/>
            <person name="Lipzen A."/>
            <person name="He G."/>
            <person name="Yan M."/>
            <person name="Ng V."/>
            <person name="Cullen D."/>
            <person name="Martin F."/>
            <person name="Rosso M.-N."/>
            <person name="Henrissat B."/>
            <person name="Hibbett D."/>
            <person name="Martinez A.T."/>
            <person name="Grigoriev I.V."/>
        </authorList>
    </citation>
    <scope>NUCLEOTIDE SEQUENCE</scope>
    <source>
        <strain evidence="9">CBS 506.95</strain>
    </source>
</reference>
<comment type="function">
    <text evidence="8">Phosphorylates Ins(1,3,4,5,6)P5 at position 2 to form Ins(1,2,3,4,5,6)P6 (InsP6 or phytate).</text>
</comment>
<evidence type="ECO:0000313" key="10">
    <source>
        <dbReference type="Proteomes" id="UP000807306"/>
    </source>
</evidence>
<keyword evidence="10" id="KW-1185">Reference proteome</keyword>
<dbReference type="GO" id="GO:0035299">
    <property type="term" value="F:inositol-1,3,4,5,6-pentakisphosphate 2-kinase activity"/>
    <property type="evidence" value="ECO:0007669"/>
    <property type="project" value="UniProtKB-EC"/>
</dbReference>
<comment type="caution">
    <text evidence="9">The sequence shown here is derived from an EMBL/GenBank/DDBJ whole genome shotgun (WGS) entry which is preliminary data.</text>
</comment>
<dbReference type="InterPro" id="IPR043001">
    <property type="entry name" value="IP5_2-K_N_lobe"/>
</dbReference>
<keyword evidence="6 8" id="KW-0418">Kinase</keyword>
<dbReference type="InterPro" id="IPR009286">
    <property type="entry name" value="Ins_P5_2-kin"/>
</dbReference>
<evidence type="ECO:0000256" key="2">
    <source>
        <dbReference type="ARBA" id="ARBA00012023"/>
    </source>
</evidence>
<gene>
    <name evidence="9" type="ORF">CPB83DRAFT_441447</name>
</gene>